<feature type="compositionally biased region" description="Polar residues" evidence="1">
    <location>
        <begin position="543"/>
        <end position="577"/>
    </location>
</feature>
<feature type="region of interest" description="Disordered" evidence="1">
    <location>
        <begin position="1022"/>
        <end position="1054"/>
    </location>
</feature>
<sequence>MTTVARREPTSPSFEVSNSIPIAHLSPSSVQTSSYIAANVALVWPYSSATGNLALLLAEPDVRLRKHKGQVKVVFRDGCAREIAKTRVGIGDTVKLALAGCEWKETGDAVSTPGKKIDWDLEFRGQVIFQVVRENGHTSTVTYTAPESNFPAQNGIPGPTDSLQTPRVSMNSVLPYGQSTIRVQLTPFKTARKSAGGTFVDASLDPFADDDGYVLGKGRKRTKFARHSGSWSLVDSDAAREPEFASQASPSDVVPTSTSLAAQQPEHDAATVEPDHAEHERESPREPDDTESVPTESIDAPTVAQPVEQTSDSFHSPVAPNESAKGHISAPKVVMGPPLTPLRIAPQSIPANADALSEERFERTSTPRLQPLASPGLPLVSPLIRRSGPEVGYFPPSATGLSQLDASGGGKGQLQSLENNILSDGPVLEQFGDIQYSSKDEQHVPLNSASEVSLTTDNRNGPEQDTKTHSSGSVQSVEFSTIPQVPGSPQEAPRSSRSPSPNAAKQHQEPLLSDKSPSLSPNALAILVEGEDEDMYGPPKEISTASSQVVNSTSHEQAQSCSDNAEQSFSSPATNHALQLAGEFGQDVAQSPVLRQASAQEHVTAAWKEQITVGAVECQSPGTYPAPPFPFKQNWHKRRESYSSSRRSSYHSQTHSLDGNVDERADLSTERDSPENSTSQLVDLGAARVEIPSISSKSGSPTLSSPTAPAPEESQRIPQDNPSETSAMPASAGGHHYVQPYVEEVPEGAPTPQAFTAPDGGEQPHESPTPQKAQHTYNPPGEPVQVTSAQQQPPAPSKAEAIQEQKVQGQLPTPDQTQEDREEEEEDPAINMEFAQGFEHQTAPFAPRSPEISQGPAKTPDEQDAQAQLNAATATPATPTQVSVTQAESTHMRRTSQRLFVKKSVVAVNVSSPYFSPRNGVVAPSSPLFVQEGPSATESDLNNSSSSQLEQRTQTGATSLTVRETDEDRADTGASTRAKEPEAGLQPRKGTLTPLSYYAHLISLDEHFGKLVDVIAICAKKSADPQRSKSGPKDYHTTLHIADPSSLDSDSSESGSSTVVQIFRPVKTSLPTTDRGDAIMLRNFKVQTLNHKFMLLSSETSSWAVLKAPQGFGSTFSDIVVSGPPIEYGLDETACADSLFRWWETGGQAHFPAADHSQDAPHDENNGRKKSPDVHVPRTPAPPSRSKEQQHRESAPRHSRPSPLPAATTSRRKDNYTDNVNNEDENENEGDWRNTAVVLEDEDEAEEEVVLDKHDANPPPTTTSSSPSRQRGRRASTVSMAPSTSSAREAAGRETPTPRRSARNRASPILVHELRDGTKYVDHNRRRSGSVVHELRDGVTYVDE</sequence>
<name>A0AAN6IRS8_EXODE</name>
<feature type="compositionally biased region" description="Low complexity" evidence="1">
    <location>
        <begin position="1043"/>
        <end position="1054"/>
    </location>
</feature>
<feature type="region of interest" description="Disordered" evidence="1">
    <location>
        <begin position="932"/>
        <end position="990"/>
    </location>
</feature>
<gene>
    <name evidence="3" type="ORF">HRR80_007948</name>
</gene>
<organism evidence="3 4">
    <name type="scientific">Exophiala dermatitidis</name>
    <name type="common">Black yeast-like fungus</name>
    <name type="synonym">Wangiella dermatitidis</name>
    <dbReference type="NCBI Taxonomy" id="5970"/>
    <lineage>
        <taxon>Eukaryota</taxon>
        <taxon>Fungi</taxon>
        <taxon>Dikarya</taxon>
        <taxon>Ascomycota</taxon>
        <taxon>Pezizomycotina</taxon>
        <taxon>Eurotiomycetes</taxon>
        <taxon>Chaetothyriomycetidae</taxon>
        <taxon>Chaetothyriales</taxon>
        <taxon>Herpotrichiellaceae</taxon>
        <taxon>Exophiala</taxon>
    </lineage>
</organism>
<feature type="compositionally biased region" description="Basic and acidic residues" evidence="1">
    <location>
        <begin position="1185"/>
        <end position="1196"/>
    </location>
</feature>
<dbReference type="Gene3D" id="2.40.50.140">
    <property type="entry name" value="Nucleic acid-binding proteins"/>
    <property type="match status" value="1"/>
</dbReference>
<feature type="compositionally biased region" description="Polar residues" evidence="1">
    <location>
        <begin position="469"/>
        <end position="483"/>
    </location>
</feature>
<feature type="compositionally biased region" description="Acidic residues" evidence="1">
    <location>
        <begin position="1239"/>
        <end position="1249"/>
    </location>
</feature>
<feature type="compositionally biased region" description="Polar residues" evidence="1">
    <location>
        <begin position="1276"/>
        <end position="1287"/>
    </location>
</feature>
<evidence type="ECO:0000313" key="4">
    <source>
        <dbReference type="Proteomes" id="UP001161757"/>
    </source>
</evidence>
<feature type="compositionally biased region" description="Low complexity" evidence="1">
    <location>
        <begin position="642"/>
        <end position="652"/>
    </location>
</feature>
<feature type="compositionally biased region" description="Low complexity" evidence="1">
    <location>
        <begin position="692"/>
        <end position="711"/>
    </location>
</feature>
<dbReference type="EMBL" id="JAJGCB010000020">
    <property type="protein sequence ID" value="KAJ8988172.1"/>
    <property type="molecule type" value="Genomic_DNA"/>
</dbReference>
<evidence type="ECO:0000259" key="2">
    <source>
        <dbReference type="SMART" id="SM00976"/>
    </source>
</evidence>
<feature type="compositionally biased region" description="Polar residues" evidence="1">
    <location>
        <begin position="716"/>
        <end position="728"/>
    </location>
</feature>
<dbReference type="SMART" id="SM00976">
    <property type="entry name" value="Telo_bind"/>
    <property type="match status" value="1"/>
</dbReference>
<dbReference type="GO" id="GO:0000723">
    <property type="term" value="P:telomere maintenance"/>
    <property type="evidence" value="ECO:0007669"/>
    <property type="project" value="InterPro"/>
</dbReference>
<feature type="region of interest" description="Disordered" evidence="1">
    <location>
        <begin position="439"/>
        <end position="578"/>
    </location>
</feature>
<comment type="caution">
    <text evidence="3">The sequence shown here is derived from an EMBL/GenBank/DDBJ whole genome shotgun (WGS) entry which is preliminary data.</text>
</comment>
<feature type="compositionally biased region" description="Low complexity" evidence="1">
    <location>
        <begin position="510"/>
        <end position="521"/>
    </location>
</feature>
<feature type="compositionally biased region" description="Polar residues" evidence="1">
    <location>
        <begin position="805"/>
        <end position="816"/>
    </location>
</feature>
<reference evidence="3" key="1">
    <citation type="submission" date="2023-01" db="EMBL/GenBank/DDBJ databases">
        <title>Exophiala dermititidis isolated from Cystic Fibrosis Patient.</title>
        <authorList>
            <person name="Kurbessoian T."/>
            <person name="Crocker A."/>
            <person name="Murante D."/>
            <person name="Hogan D.A."/>
            <person name="Stajich J.E."/>
        </authorList>
    </citation>
    <scope>NUCLEOTIDE SEQUENCE</scope>
    <source>
        <strain evidence="3">Ex8</strain>
    </source>
</reference>
<feature type="compositionally biased region" description="Basic and acidic residues" evidence="1">
    <location>
        <begin position="1022"/>
        <end position="1037"/>
    </location>
</feature>
<evidence type="ECO:0000256" key="1">
    <source>
        <dbReference type="SAM" id="MobiDB-lite"/>
    </source>
</evidence>
<feature type="compositionally biased region" description="Polar residues" evidence="1">
    <location>
        <begin position="766"/>
        <end position="777"/>
    </location>
</feature>
<feature type="compositionally biased region" description="Basic and acidic residues" evidence="1">
    <location>
        <begin position="265"/>
        <end position="287"/>
    </location>
</feature>
<proteinExistence type="predicted"/>
<feature type="compositionally biased region" description="Basic and acidic residues" evidence="1">
    <location>
        <begin position="1156"/>
        <end position="1176"/>
    </location>
</feature>
<feature type="compositionally biased region" description="Low complexity" evidence="1">
    <location>
        <begin position="865"/>
        <end position="886"/>
    </location>
</feature>
<dbReference type="Pfam" id="PF02765">
    <property type="entry name" value="POT1"/>
    <property type="match status" value="1"/>
</dbReference>
<dbReference type="GO" id="GO:0000781">
    <property type="term" value="C:chromosome, telomeric region"/>
    <property type="evidence" value="ECO:0007669"/>
    <property type="project" value="InterPro"/>
</dbReference>
<feature type="compositionally biased region" description="Basic and acidic residues" evidence="1">
    <location>
        <begin position="661"/>
        <end position="674"/>
    </location>
</feature>
<feature type="region of interest" description="Disordered" evidence="1">
    <location>
        <begin position="242"/>
        <end position="332"/>
    </location>
</feature>
<dbReference type="GO" id="GO:0003677">
    <property type="term" value="F:DNA binding"/>
    <property type="evidence" value="ECO:0007669"/>
    <property type="project" value="InterPro"/>
</dbReference>
<accession>A0AAN6IRS8</accession>
<evidence type="ECO:0000313" key="3">
    <source>
        <dbReference type="EMBL" id="KAJ8988172.1"/>
    </source>
</evidence>
<feature type="region of interest" description="Disordered" evidence="1">
    <location>
        <begin position="1151"/>
        <end position="1311"/>
    </location>
</feature>
<feature type="compositionally biased region" description="Polar residues" evidence="1">
    <location>
        <begin position="445"/>
        <end position="459"/>
    </location>
</feature>
<protein>
    <recommendedName>
        <fullName evidence="2">Telomeric single stranded DNA binding POT1/Cdc13 domain-containing protein</fullName>
    </recommendedName>
</protein>
<dbReference type="InterPro" id="IPR012340">
    <property type="entry name" value="NA-bd_OB-fold"/>
</dbReference>
<dbReference type="Proteomes" id="UP001161757">
    <property type="component" value="Unassembled WGS sequence"/>
</dbReference>
<feature type="compositionally biased region" description="Polar residues" evidence="1">
    <location>
        <begin position="934"/>
        <end position="962"/>
    </location>
</feature>
<feature type="domain" description="Telomeric single stranded DNA binding POT1/Cdc13" evidence="2">
    <location>
        <begin position="998"/>
        <end position="1144"/>
    </location>
</feature>
<feature type="compositionally biased region" description="Polar residues" evidence="1">
    <location>
        <begin position="246"/>
        <end position="262"/>
    </location>
</feature>
<dbReference type="InterPro" id="IPR011564">
    <property type="entry name" value="Telomer_end-bd_POT1/Cdc13"/>
</dbReference>
<feature type="region of interest" description="Disordered" evidence="1">
    <location>
        <begin position="618"/>
        <end position="899"/>
    </location>
</feature>
<dbReference type="SUPFAM" id="SSF50249">
    <property type="entry name" value="Nucleic acid-binding proteins"/>
    <property type="match status" value="1"/>
</dbReference>